<keyword evidence="18" id="KW-1185">Reference proteome</keyword>
<dbReference type="GO" id="GO:0006631">
    <property type="term" value="P:fatty acid metabolic process"/>
    <property type="evidence" value="ECO:0007669"/>
    <property type="project" value="UniProtKB-KW"/>
</dbReference>
<dbReference type="SUPFAM" id="SSF56645">
    <property type="entry name" value="Acyl-CoA dehydrogenase NM domain-like"/>
    <property type="match status" value="1"/>
</dbReference>
<dbReference type="InterPro" id="IPR009075">
    <property type="entry name" value="AcylCo_DH/oxidase_C"/>
</dbReference>
<dbReference type="Gene3D" id="1.10.540.10">
    <property type="entry name" value="Acyl-CoA dehydrogenase/oxidase, N-terminal domain"/>
    <property type="match status" value="1"/>
</dbReference>
<dbReference type="FunFam" id="1.20.140.10:FF:000002">
    <property type="entry name" value="Acyl-CoA dehydrogenase short/branched chain"/>
    <property type="match status" value="1"/>
</dbReference>
<dbReference type="OrthoDB" id="9765339at2"/>
<dbReference type="PANTHER" id="PTHR43884:SF1">
    <property type="entry name" value="SHORT_BRANCHED CHAIN SPECIFIC ACYL-COA DEHYDROGENASE, MITOCHONDRIAL"/>
    <property type="match status" value="1"/>
</dbReference>
<proteinExistence type="inferred from homology"/>
<dbReference type="InterPro" id="IPR046373">
    <property type="entry name" value="Acyl-CoA_Oxase/DH_mid-dom_sf"/>
</dbReference>
<evidence type="ECO:0000256" key="4">
    <source>
        <dbReference type="ARBA" id="ARBA00011881"/>
    </source>
</evidence>
<evidence type="ECO:0000256" key="11">
    <source>
        <dbReference type="ARBA" id="ARBA00039036"/>
    </source>
</evidence>
<dbReference type="Pfam" id="PF02771">
    <property type="entry name" value="Acyl-CoA_dh_N"/>
    <property type="match status" value="1"/>
</dbReference>
<dbReference type="RefSeq" id="WP_026850223.1">
    <property type="nucleotide sequence ID" value="NZ_CP011454.1"/>
</dbReference>
<evidence type="ECO:0000256" key="2">
    <source>
        <dbReference type="ARBA" id="ARBA00005198"/>
    </source>
</evidence>
<dbReference type="InterPro" id="IPR006091">
    <property type="entry name" value="Acyl-CoA_Oxase/DH_mid-dom"/>
</dbReference>
<sequence>MTAPNFELSRPPLTLLSEEEELFRAAVADLAETEVRPRVRAMEDAGRIDPALTAKFVELGLMGIELPEEHGGAGGSLMMVAIAVEELSKVDASAAIQVDVQNTLVNYPLYRYGNAEQRARILPRMAAGAIGAYALSEPGSGSDAFGLATRAEKTDGGWLLNGSKAWITNGGEAEVFVVFANTRPDMGYKGITAFIVERGAAGFTVGKKEHKLGICASSTTSLHFENTFVSDANVLGEVGTGYKIAIETLNEGRIGIGAQMIGVAQGALSAAVAHLKERKQFGRALAEFQGIQFQVAQAATELEAARLMVYNAARLKDAGQDIAREGAMAKLYSSQMAERATSLCVELFGGYGYTREYPVEKFYRDAKIGTIYEGTSNMQLQTIAKAVLR</sequence>
<dbReference type="Pfam" id="PF02770">
    <property type="entry name" value="Acyl-CoA_dh_M"/>
    <property type="match status" value="1"/>
</dbReference>
<evidence type="ECO:0000256" key="3">
    <source>
        <dbReference type="ARBA" id="ARBA00009347"/>
    </source>
</evidence>
<name>A0A143BHR4_9BACT</name>
<keyword evidence="6 13" id="KW-0274">FAD</keyword>
<dbReference type="InterPro" id="IPR009100">
    <property type="entry name" value="AcylCoA_DH/oxidase_NM_dom_sf"/>
</dbReference>
<dbReference type="KEGG" id="gph:GEMMAAP_03435"/>
<dbReference type="Pfam" id="PF00441">
    <property type="entry name" value="Acyl-CoA_dh_1"/>
    <property type="match status" value="1"/>
</dbReference>
<reference evidence="17 18" key="1">
    <citation type="journal article" date="2014" name="Proc. Natl. Acad. Sci. U.S.A.">
        <title>Functional type 2 photosynthetic reaction centers found in the rare bacterial phylum Gemmatimonadetes.</title>
        <authorList>
            <person name="Zeng Y."/>
            <person name="Feng F."/>
            <person name="Medova H."/>
            <person name="Dean J."/>
            <person name="Koblizek M."/>
        </authorList>
    </citation>
    <scope>NUCLEOTIDE SEQUENCE [LARGE SCALE GENOMIC DNA]</scope>
    <source>
        <strain evidence="17 18">AP64</strain>
    </source>
</reference>
<evidence type="ECO:0000256" key="10">
    <source>
        <dbReference type="ARBA" id="ARBA00037895"/>
    </source>
</evidence>
<evidence type="ECO:0000256" key="5">
    <source>
        <dbReference type="ARBA" id="ARBA00022630"/>
    </source>
</evidence>
<evidence type="ECO:0000256" key="9">
    <source>
        <dbReference type="ARBA" id="ARBA00023098"/>
    </source>
</evidence>
<dbReference type="EMBL" id="CP011454">
    <property type="protein sequence ID" value="AMW04143.1"/>
    <property type="molecule type" value="Genomic_DNA"/>
</dbReference>
<comment type="cofactor">
    <cofactor evidence="1 13">
        <name>FAD</name>
        <dbReference type="ChEBI" id="CHEBI:57692"/>
    </cofactor>
</comment>
<feature type="domain" description="Acyl-CoA dehydrogenase/oxidase N-terminal" evidence="16">
    <location>
        <begin position="17"/>
        <end position="128"/>
    </location>
</feature>
<gene>
    <name evidence="17" type="ORF">GEMMAAP_03435</name>
</gene>
<keyword evidence="8 13" id="KW-0560">Oxidoreductase</keyword>
<dbReference type="Gene3D" id="1.20.140.10">
    <property type="entry name" value="Butyryl-CoA Dehydrogenase, subunit A, domain 3"/>
    <property type="match status" value="1"/>
</dbReference>
<evidence type="ECO:0000256" key="8">
    <source>
        <dbReference type="ARBA" id="ARBA00023002"/>
    </source>
</evidence>
<dbReference type="SUPFAM" id="SSF47203">
    <property type="entry name" value="Acyl-CoA dehydrogenase C-terminal domain-like"/>
    <property type="match status" value="1"/>
</dbReference>
<evidence type="ECO:0000313" key="17">
    <source>
        <dbReference type="EMBL" id="AMW04143.1"/>
    </source>
</evidence>
<dbReference type="PROSITE" id="PS00072">
    <property type="entry name" value="ACYL_COA_DH_1"/>
    <property type="match status" value="1"/>
</dbReference>
<comment type="pathway">
    <text evidence="2">Lipid metabolism; mitochondrial fatty acid beta-oxidation.</text>
</comment>
<accession>A0A143BHR4</accession>
<dbReference type="InterPro" id="IPR006089">
    <property type="entry name" value="Acyl-CoA_DH_CS"/>
</dbReference>
<evidence type="ECO:0000259" key="15">
    <source>
        <dbReference type="Pfam" id="PF02770"/>
    </source>
</evidence>
<dbReference type="Proteomes" id="UP000076404">
    <property type="component" value="Chromosome"/>
</dbReference>
<keyword evidence="9" id="KW-0443">Lipid metabolism</keyword>
<feature type="domain" description="Acyl-CoA oxidase/dehydrogenase middle" evidence="15">
    <location>
        <begin position="132"/>
        <end position="226"/>
    </location>
</feature>
<comment type="catalytic activity">
    <reaction evidence="12">
        <text>2-methylbutanoyl-CoA + oxidized [electron-transfer flavoprotein] + H(+) = (2E)-2-methylbut-2-enoyl-CoA + reduced [electron-transfer flavoprotein]</text>
        <dbReference type="Rhea" id="RHEA:43780"/>
        <dbReference type="Rhea" id="RHEA-COMP:10685"/>
        <dbReference type="Rhea" id="RHEA-COMP:10686"/>
        <dbReference type="ChEBI" id="CHEBI:15378"/>
        <dbReference type="ChEBI" id="CHEBI:57336"/>
        <dbReference type="ChEBI" id="CHEBI:57337"/>
        <dbReference type="ChEBI" id="CHEBI:57692"/>
        <dbReference type="ChEBI" id="CHEBI:58307"/>
        <dbReference type="EC" id="1.3.8.5"/>
    </reaction>
    <physiologicalReaction direction="left-to-right" evidence="12">
        <dbReference type="Rhea" id="RHEA:43781"/>
    </physiologicalReaction>
</comment>
<dbReference type="InterPro" id="IPR037069">
    <property type="entry name" value="AcylCoA_DH/ox_N_sf"/>
</dbReference>
<organism evidence="17 18">
    <name type="scientific">Gemmatimonas phototrophica</name>
    <dbReference type="NCBI Taxonomy" id="1379270"/>
    <lineage>
        <taxon>Bacteria</taxon>
        <taxon>Pseudomonadati</taxon>
        <taxon>Gemmatimonadota</taxon>
        <taxon>Gemmatimonadia</taxon>
        <taxon>Gemmatimonadales</taxon>
        <taxon>Gemmatimonadaceae</taxon>
        <taxon>Gemmatimonas</taxon>
    </lineage>
</organism>
<dbReference type="PANTHER" id="PTHR43884">
    <property type="entry name" value="ACYL-COA DEHYDROGENASE"/>
    <property type="match status" value="1"/>
</dbReference>
<dbReference type="PROSITE" id="PS00073">
    <property type="entry name" value="ACYL_COA_DH_2"/>
    <property type="match status" value="1"/>
</dbReference>
<evidence type="ECO:0000256" key="1">
    <source>
        <dbReference type="ARBA" id="ARBA00001974"/>
    </source>
</evidence>
<dbReference type="EC" id="1.3.8.5" evidence="11"/>
<feature type="domain" description="Acyl-CoA dehydrogenase/oxidase C-terminal" evidence="14">
    <location>
        <begin position="239"/>
        <end position="388"/>
    </location>
</feature>
<evidence type="ECO:0000256" key="6">
    <source>
        <dbReference type="ARBA" id="ARBA00022827"/>
    </source>
</evidence>
<evidence type="ECO:0000256" key="12">
    <source>
        <dbReference type="ARBA" id="ARBA00048235"/>
    </source>
</evidence>
<dbReference type="FunFam" id="1.10.540.10:FF:000002">
    <property type="entry name" value="Acyl-CoA dehydrogenase FadE19"/>
    <property type="match status" value="1"/>
</dbReference>
<evidence type="ECO:0000259" key="16">
    <source>
        <dbReference type="Pfam" id="PF02771"/>
    </source>
</evidence>
<evidence type="ECO:0000256" key="7">
    <source>
        <dbReference type="ARBA" id="ARBA00022832"/>
    </source>
</evidence>
<dbReference type="GO" id="GO:0050660">
    <property type="term" value="F:flavin adenine dinucleotide binding"/>
    <property type="evidence" value="ECO:0007669"/>
    <property type="project" value="InterPro"/>
</dbReference>
<dbReference type="eggNOG" id="COG1960">
    <property type="taxonomic scope" value="Bacteria"/>
</dbReference>
<dbReference type="Gene3D" id="2.40.110.10">
    <property type="entry name" value="Butyryl-CoA Dehydrogenase, subunit A, domain 2"/>
    <property type="match status" value="1"/>
</dbReference>
<comment type="pathway">
    <text evidence="10">Amino-acid degradation; L-isoleucine degradation.</text>
</comment>
<dbReference type="InterPro" id="IPR036250">
    <property type="entry name" value="AcylCo_DH-like_C"/>
</dbReference>
<dbReference type="FunFam" id="2.40.110.10:FF:000001">
    <property type="entry name" value="Acyl-CoA dehydrogenase, mitochondrial"/>
    <property type="match status" value="1"/>
</dbReference>
<comment type="similarity">
    <text evidence="3 13">Belongs to the acyl-CoA dehydrogenase family.</text>
</comment>
<comment type="subunit">
    <text evidence="4">Homotetramer.</text>
</comment>
<evidence type="ECO:0000256" key="13">
    <source>
        <dbReference type="RuleBase" id="RU362125"/>
    </source>
</evidence>
<reference evidence="17 18" key="2">
    <citation type="journal article" date="2016" name="Environ. Microbiol. Rep.">
        <title>Metagenomic evidence for the presence of phototrophic Gemmatimonadetes bacteria in diverse environments.</title>
        <authorList>
            <person name="Zeng Y."/>
            <person name="Baumbach J."/>
            <person name="Barbosa E.G."/>
            <person name="Azevedo V."/>
            <person name="Zhang C."/>
            <person name="Koblizek M."/>
        </authorList>
    </citation>
    <scope>NUCLEOTIDE SEQUENCE [LARGE SCALE GENOMIC DNA]</scope>
    <source>
        <strain evidence="17 18">AP64</strain>
    </source>
</reference>
<dbReference type="InterPro" id="IPR013786">
    <property type="entry name" value="AcylCoA_DH/ox_N"/>
</dbReference>
<dbReference type="GO" id="GO:0003853">
    <property type="term" value="F:short-chain 2-methyl fatty acyl-CoA dehydrogenase activity"/>
    <property type="evidence" value="ECO:0007669"/>
    <property type="project" value="UniProtKB-EC"/>
</dbReference>
<keyword evidence="5 13" id="KW-0285">Flavoprotein</keyword>
<dbReference type="STRING" id="1379270.GEMMAAP_03435"/>
<keyword evidence="7" id="KW-0276">Fatty acid metabolism</keyword>
<evidence type="ECO:0000313" key="18">
    <source>
        <dbReference type="Proteomes" id="UP000076404"/>
    </source>
</evidence>
<dbReference type="AlphaFoldDB" id="A0A143BHR4"/>
<evidence type="ECO:0000259" key="14">
    <source>
        <dbReference type="Pfam" id="PF00441"/>
    </source>
</evidence>
<dbReference type="PIRSF" id="PIRSF016578">
    <property type="entry name" value="HsaA"/>
    <property type="match status" value="1"/>
</dbReference>
<protein>
    <recommendedName>
        <fullName evidence="11">short-chain 2-methylacyl-CoA dehydrogenase</fullName>
        <ecNumber evidence="11">1.3.8.5</ecNumber>
    </recommendedName>
</protein>